<feature type="transmembrane region" description="Helical" evidence="1">
    <location>
        <begin position="6"/>
        <end position="25"/>
    </location>
</feature>
<gene>
    <name evidence="2" type="ORF">MNBD_DELTA01-225</name>
</gene>
<evidence type="ECO:0000256" key="1">
    <source>
        <dbReference type="SAM" id="Phobius"/>
    </source>
</evidence>
<name>A0A3B0QUQ8_9ZZZZ</name>
<dbReference type="PROSITE" id="PS51257">
    <property type="entry name" value="PROKAR_LIPOPROTEIN"/>
    <property type="match status" value="1"/>
</dbReference>
<keyword evidence="1" id="KW-1133">Transmembrane helix</keyword>
<accession>A0A3B0QUQ8</accession>
<dbReference type="AlphaFoldDB" id="A0A3B0QUQ8"/>
<keyword evidence="1" id="KW-0812">Transmembrane</keyword>
<dbReference type="EMBL" id="UOEA01000081">
    <property type="protein sequence ID" value="VAV85130.1"/>
    <property type="molecule type" value="Genomic_DNA"/>
</dbReference>
<reference evidence="2" key="1">
    <citation type="submission" date="2018-06" db="EMBL/GenBank/DDBJ databases">
        <authorList>
            <person name="Zhirakovskaya E."/>
        </authorList>
    </citation>
    <scope>NUCLEOTIDE SEQUENCE</scope>
</reference>
<proteinExistence type="predicted"/>
<sequence>MKKINYLNLLLIAVIGFGGISLLGLSGCAGSRMNLAEGRALSIESVPSPGIYFHGVHAHQKGGELAISGEIKRRRTSSVTGGGHLDIAVVGPDGKVVEYVSTIYVPRVLSRRSHRGSYFEVRFSVVPPERSVIRLVLHKLPLPESIYSREFDCGQNAAIPG</sequence>
<keyword evidence="1" id="KW-0472">Membrane</keyword>
<protein>
    <submittedName>
        <fullName evidence="2">Uncharacterized protein</fullName>
    </submittedName>
</protein>
<organism evidence="2">
    <name type="scientific">hydrothermal vent metagenome</name>
    <dbReference type="NCBI Taxonomy" id="652676"/>
    <lineage>
        <taxon>unclassified sequences</taxon>
        <taxon>metagenomes</taxon>
        <taxon>ecological metagenomes</taxon>
    </lineage>
</organism>
<evidence type="ECO:0000313" key="2">
    <source>
        <dbReference type="EMBL" id="VAV85130.1"/>
    </source>
</evidence>